<dbReference type="InterPro" id="IPR011249">
    <property type="entry name" value="Metalloenz_LuxS/M16"/>
</dbReference>
<keyword evidence="2" id="KW-0645">Protease</keyword>
<dbReference type="GO" id="GO:0004222">
    <property type="term" value="F:metalloendopeptidase activity"/>
    <property type="evidence" value="ECO:0007669"/>
    <property type="project" value="InterPro"/>
</dbReference>
<dbReference type="InterPro" id="IPR007863">
    <property type="entry name" value="Peptidase_M16_C"/>
</dbReference>
<evidence type="ECO:0000256" key="2">
    <source>
        <dbReference type="ARBA" id="ARBA00022670"/>
    </source>
</evidence>
<proteinExistence type="inferred from homology"/>
<dbReference type="GO" id="GO:0005737">
    <property type="term" value="C:cytoplasm"/>
    <property type="evidence" value="ECO:0007669"/>
    <property type="project" value="UniProtKB-ARBA"/>
</dbReference>
<dbReference type="Pfam" id="PF16187">
    <property type="entry name" value="Peptidase_M16_M"/>
    <property type="match status" value="1"/>
</dbReference>
<feature type="region of interest" description="Disordered" evidence="8">
    <location>
        <begin position="29"/>
        <end position="88"/>
    </location>
</feature>
<evidence type="ECO:0000256" key="3">
    <source>
        <dbReference type="ARBA" id="ARBA00022723"/>
    </source>
</evidence>
<dbReference type="PANTHER" id="PTHR43690">
    <property type="entry name" value="NARDILYSIN"/>
    <property type="match status" value="1"/>
</dbReference>
<feature type="domain" description="Peptidase M16 middle/third" evidence="11">
    <location>
        <begin position="449"/>
        <end position="735"/>
    </location>
</feature>
<keyword evidence="3" id="KW-0479">Metal-binding</keyword>
<reference evidence="13 14" key="1">
    <citation type="submission" date="2012-04" db="EMBL/GenBank/DDBJ databases">
        <title>The Genome Sequence of Saprolegnia declina VS20.</title>
        <authorList>
            <consortium name="The Broad Institute Genome Sequencing Platform"/>
            <person name="Russ C."/>
            <person name="Nusbaum C."/>
            <person name="Tyler B."/>
            <person name="van West P."/>
            <person name="Dieguez-Uribeondo J."/>
            <person name="de Bruijn I."/>
            <person name="Tripathy S."/>
            <person name="Jiang R."/>
            <person name="Young S.K."/>
            <person name="Zeng Q."/>
            <person name="Gargeya S."/>
            <person name="Fitzgerald M."/>
            <person name="Haas B."/>
            <person name="Abouelleil A."/>
            <person name="Alvarado L."/>
            <person name="Arachchi H.M."/>
            <person name="Berlin A."/>
            <person name="Chapman S.B."/>
            <person name="Goldberg J."/>
            <person name="Griggs A."/>
            <person name="Gujja S."/>
            <person name="Hansen M."/>
            <person name="Howarth C."/>
            <person name="Imamovic A."/>
            <person name="Larimer J."/>
            <person name="McCowen C."/>
            <person name="Montmayeur A."/>
            <person name="Murphy C."/>
            <person name="Neiman D."/>
            <person name="Pearson M."/>
            <person name="Priest M."/>
            <person name="Roberts A."/>
            <person name="Saif S."/>
            <person name="Shea T."/>
            <person name="Sisk P."/>
            <person name="Sykes S."/>
            <person name="Wortman J."/>
            <person name="Nusbaum C."/>
            <person name="Birren B."/>
        </authorList>
    </citation>
    <scope>NUCLEOTIDE SEQUENCE [LARGE SCALE GENOMIC DNA]</scope>
    <source>
        <strain evidence="13 14">VS20</strain>
    </source>
</reference>
<dbReference type="GO" id="GO:0006508">
    <property type="term" value="P:proteolysis"/>
    <property type="evidence" value="ECO:0007669"/>
    <property type="project" value="UniProtKB-KW"/>
</dbReference>
<accession>T0PMA4</accession>
<dbReference type="OrthoDB" id="952271at2759"/>
<dbReference type="Gene3D" id="3.30.830.10">
    <property type="entry name" value="Metalloenzyme, LuxS/M16 peptidase-like"/>
    <property type="match status" value="4"/>
</dbReference>
<keyword evidence="4" id="KW-0378">Hydrolase</keyword>
<evidence type="ECO:0000256" key="8">
    <source>
        <dbReference type="SAM" id="MobiDB-lite"/>
    </source>
</evidence>
<name>T0PMA4_SAPDV</name>
<dbReference type="GeneID" id="19956404"/>
<evidence type="ECO:0000259" key="10">
    <source>
        <dbReference type="Pfam" id="PF05193"/>
    </source>
</evidence>
<evidence type="ECO:0000259" key="12">
    <source>
        <dbReference type="Pfam" id="PF22456"/>
    </source>
</evidence>
<evidence type="ECO:0000256" key="5">
    <source>
        <dbReference type="ARBA" id="ARBA00022833"/>
    </source>
</evidence>
<dbReference type="Pfam" id="PF22456">
    <property type="entry name" value="PqqF-like_C_4"/>
    <property type="match status" value="1"/>
</dbReference>
<dbReference type="Proteomes" id="UP000030762">
    <property type="component" value="Unassembled WGS sequence"/>
</dbReference>
<protein>
    <recommendedName>
        <fullName evidence="15">Insulysin</fullName>
    </recommendedName>
</protein>
<dbReference type="Pfam" id="PF00675">
    <property type="entry name" value="Peptidase_M16"/>
    <property type="match status" value="1"/>
</dbReference>
<dbReference type="PROSITE" id="PS00143">
    <property type="entry name" value="INSULINASE"/>
    <property type="match status" value="1"/>
</dbReference>
<dbReference type="InterPro" id="IPR001431">
    <property type="entry name" value="Pept_M16_Zn_BS"/>
</dbReference>
<feature type="domain" description="Coenzyme PQQ synthesis protein F-like C-terminal lobe" evidence="12">
    <location>
        <begin position="845"/>
        <end position="944"/>
    </location>
</feature>
<dbReference type="STRING" id="1156394.T0PMA4"/>
<evidence type="ECO:0000256" key="7">
    <source>
        <dbReference type="RuleBase" id="RU004447"/>
    </source>
</evidence>
<dbReference type="Pfam" id="PF05193">
    <property type="entry name" value="Peptidase_M16_C"/>
    <property type="match status" value="1"/>
</dbReference>
<evidence type="ECO:0000256" key="4">
    <source>
        <dbReference type="ARBA" id="ARBA00022801"/>
    </source>
</evidence>
<keyword evidence="14" id="KW-1185">Reference proteome</keyword>
<dbReference type="AlphaFoldDB" id="T0PMA4"/>
<dbReference type="InterPro" id="IPR050626">
    <property type="entry name" value="Peptidase_M16"/>
</dbReference>
<dbReference type="SUPFAM" id="SSF63411">
    <property type="entry name" value="LuxS/MPP-like metallohydrolase"/>
    <property type="match status" value="4"/>
</dbReference>
<feature type="domain" description="Peptidase M16 N-terminal" evidence="9">
    <location>
        <begin position="107"/>
        <end position="220"/>
    </location>
</feature>
<keyword evidence="6" id="KW-0482">Metalloprotease</keyword>
<dbReference type="PANTHER" id="PTHR43690:SF18">
    <property type="entry name" value="INSULIN-DEGRADING ENZYME-RELATED"/>
    <property type="match status" value="1"/>
</dbReference>
<dbReference type="FunFam" id="3.30.830.10:FF:000005">
    <property type="entry name" value="nardilysin isoform X1"/>
    <property type="match status" value="1"/>
</dbReference>
<dbReference type="eggNOG" id="KOG0959">
    <property type="taxonomic scope" value="Eukaryota"/>
</dbReference>
<dbReference type="InterPro" id="IPR032632">
    <property type="entry name" value="Peptidase_M16_M"/>
</dbReference>
<keyword evidence="5" id="KW-0862">Zinc</keyword>
<evidence type="ECO:0000256" key="1">
    <source>
        <dbReference type="ARBA" id="ARBA00007261"/>
    </source>
</evidence>
<gene>
    <name evidence="13" type="ORF">SDRG_15677</name>
</gene>
<feature type="domain" description="Peptidase M16 C-terminal" evidence="10">
    <location>
        <begin position="261"/>
        <end position="443"/>
    </location>
</feature>
<dbReference type="RefSeq" id="XP_008620078.1">
    <property type="nucleotide sequence ID" value="XM_008621856.1"/>
</dbReference>
<evidence type="ECO:0000256" key="6">
    <source>
        <dbReference type="ARBA" id="ARBA00023049"/>
    </source>
</evidence>
<dbReference type="InterPro" id="IPR054734">
    <property type="entry name" value="PqqF-like_C_4"/>
</dbReference>
<dbReference type="VEuPathDB" id="FungiDB:SDRG_15677"/>
<dbReference type="MEROPS" id="M16.005"/>
<sequence>MASSIDATKSPNDPKHYRLLTLPNGLEVLLMQNVPGADDEDDDEDDSEGDSEGDEGSDDGSDEDDGSEDDDDDMDDDDEDDEMGDDDVDEELLGEDDEMADDGPAPRKAGACLTVGVGSFAEPEHLPGLAHYLEHMLFMGSEKYPDENEFEAFLSAHGGYSNGETDVERTSYMFEVGPKHLAPALDMFAQFFVAPLMKADGLDRELSAIESEFARASQDDMIRYEQVLCDLALPSHPFHRFNWGNTKSLKTLPKAKNIDVRAEILAFYKAHYSANLMKLVVCGEEPLDELEAYVRASFSDVPNNDRVVANYGHLPMPFESSALVQVVPLKESHVLHLHWPLPPLVGHHDLKPAEYVASILGHESEGSILYYLKEKGYVSSISAGLTETHGYDYGSFGAVFTLEIKLTLDGLAAYEDVVGVVFQFLHMMQTSSLPAWIFEEQKTMAQVSFRFQEEHDAIEQCEELAALMQDMFRIPTSELLTYEVPTGDFDEARVRSLVLDHLTTDRLRILLASSTFASDDTWTEEPWFQVPYKAQPIPGPLLQQWATPSTHPSLRYQAVNPFIPRDVSLIDVPEALEAPRKVLATSNATAYYFPDTVFKTPRAFVMLHFSLPAMASRPDAIVLGDVYLRLVKDALNAYAYFAHEAQLSYVLHVKDASGFELQIGGFHDKLLELVHVVTKTLATFTTTTGEMLREARFRVLKEDLLRLYKNALFKPSAKAKYMRLQLLEASAVPLPTLIAALEALTYESLVAFGVTSKALWAGGHMTAFVHGNITQANAIAMASTVAGYFSFGSAAPRPPKAIHSLPASGLVLHEESENSEEVNSIVEVYYQFGNETVATLGMADLLEQMMQEPLFDTLRTKQQLGYEVSCTVRVTHGILGFGLKVVSASTPTSAIAAAMDTFVTSFATTLETMDEATFDDHVQSQIQAREEPDVHLFAATTRHWTEIQSQRLAFDIDAQLVTWLKSPGCSRDAVRAQYARWFQKPQLRVLVVGQKSSSTLEGRETPPTADALCSNDAVHAQKARLPCFPERHTIPAV</sequence>
<feature type="compositionally biased region" description="Acidic residues" evidence="8">
    <location>
        <begin position="37"/>
        <end position="88"/>
    </location>
</feature>
<evidence type="ECO:0000259" key="9">
    <source>
        <dbReference type="Pfam" id="PF00675"/>
    </source>
</evidence>
<evidence type="ECO:0000313" key="14">
    <source>
        <dbReference type="Proteomes" id="UP000030762"/>
    </source>
</evidence>
<comment type="similarity">
    <text evidence="1 7">Belongs to the peptidase M16 family.</text>
</comment>
<dbReference type="EMBL" id="JH767229">
    <property type="protein sequence ID" value="EQC26499.1"/>
    <property type="molecule type" value="Genomic_DNA"/>
</dbReference>
<dbReference type="GO" id="GO:0046872">
    <property type="term" value="F:metal ion binding"/>
    <property type="evidence" value="ECO:0007669"/>
    <property type="project" value="UniProtKB-KW"/>
</dbReference>
<dbReference type="InterPro" id="IPR011765">
    <property type="entry name" value="Pept_M16_N"/>
</dbReference>
<evidence type="ECO:0008006" key="15">
    <source>
        <dbReference type="Google" id="ProtNLM"/>
    </source>
</evidence>
<evidence type="ECO:0000259" key="11">
    <source>
        <dbReference type="Pfam" id="PF16187"/>
    </source>
</evidence>
<organism evidence="13 14">
    <name type="scientific">Saprolegnia diclina (strain VS20)</name>
    <dbReference type="NCBI Taxonomy" id="1156394"/>
    <lineage>
        <taxon>Eukaryota</taxon>
        <taxon>Sar</taxon>
        <taxon>Stramenopiles</taxon>
        <taxon>Oomycota</taxon>
        <taxon>Saprolegniomycetes</taxon>
        <taxon>Saprolegniales</taxon>
        <taxon>Saprolegniaceae</taxon>
        <taxon>Saprolegnia</taxon>
    </lineage>
</organism>
<dbReference type="InParanoid" id="T0PMA4"/>
<dbReference type="OMA" id="INQVMEH"/>
<evidence type="ECO:0000313" key="13">
    <source>
        <dbReference type="EMBL" id="EQC26499.1"/>
    </source>
</evidence>